<gene>
    <name evidence="29" type="ORF">EV212_10544</name>
</gene>
<comment type="catalytic activity">
    <reaction evidence="23">
        <text>Preferential cleavage: (Ac)2-L-Lys-D-Ala-|-D-Ala. Also transpeptidation of peptidyl-alanyl moieties that are N-acyl substituents of D-alanine.</text>
        <dbReference type="EC" id="3.4.16.4"/>
    </reaction>
</comment>
<evidence type="ECO:0000256" key="25">
    <source>
        <dbReference type="ARBA" id="ARBA00049902"/>
    </source>
</evidence>
<comment type="similarity">
    <text evidence="4">In the C-terminal section; belongs to the transpeptidase family.</text>
</comment>
<keyword evidence="11" id="KW-0328">Glycosyltransferase</keyword>
<dbReference type="InterPro" id="IPR023346">
    <property type="entry name" value="Lysozyme-like_dom_sf"/>
</dbReference>
<evidence type="ECO:0000313" key="30">
    <source>
        <dbReference type="Proteomes" id="UP000295711"/>
    </source>
</evidence>
<keyword evidence="8" id="KW-1003">Cell membrane</keyword>
<keyword evidence="10" id="KW-0645">Protease</keyword>
<dbReference type="RefSeq" id="WP_132090817.1">
    <property type="nucleotide sequence ID" value="NZ_JANKAQ010000007.1"/>
</dbReference>
<comment type="catalytic activity">
    <reaction evidence="25">
        <text>[GlcNAc-(1-&gt;4)-Mur2Ac(oyl-L-Ala-gamma-D-Glu-L-Lys-D-Ala-D-Ala)](n)-di-trans,octa-cis-undecaprenyl diphosphate + beta-D-GlcNAc-(1-&gt;4)-Mur2Ac(oyl-L-Ala-gamma-D-Glu-L-Lys-D-Ala-D-Ala)-di-trans,octa-cis-undecaprenyl diphosphate = [GlcNAc-(1-&gt;4)-Mur2Ac(oyl-L-Ala-gamma-D-Glu-L-Lys-D-Ala-D-Ala)](n+1)-di-trans,octa-cis-undecaprenyl diphosphate + di-trans,octa-cis-undecaprenyl diphosphate + H(+)</text>
        <dbReference type="Rhea" id="RHEA:23708"/>
        <dbReference type="Rhea" id="RHEA-COMP:9602"/>
        <dbReference type="Rhea" id="RHEA-COMP:9603"/>
        <dbReference type="ChEBI" id="CHEBI:15378"/>
        <dbReference type="ChEBI" id="CHEBI:58405"/>
        <dbReference type="ChEBI" id="CHEBI:60033"/>
        <dbReference type="ChEBI" id="CHEBI:78435"/>
        <dbReference type="EC" id="2.4.99.28"/>
    </reaction>
</comment>
<protein>
    <recommendedName>
        <fullName evidence="7">Penicillin-binding protein 1A</fullName>
        <ecNumber evidence="24">2.4.99.28</ecNumber>
        <ecNumber evidence="6">3.4.16.4</ecNumber>
    </recommendedName>
</protein>
<reference evidence="29 30" key="1">
    <citation type="submission" date="2019-03" db="EMBL/GenBank/DDBJ databases">
        <title>Genomic Encyclopedia of Type Strains, Phase IV (KMG-IV): sequencing the most valuable type-strain genomes for metagenomic binning, comparative biology and taxonomic classification.</title>
        <authorList>
            <person name="Goeker M."/>
        </authorList>
    </citation>
    <scope>NUCLEOTIDE SEQUENCE [LARGE SCALE GENOMIC DNA]</scope>
    <source>
        <strain evidence="29 30">DSM 28559</strain>
    </source>
</reference>
<comment type="subcellular location">
    <subcellularLocation>
        <location evidence="2">Cell membrane</location>
        <topology evidence="2">Single-pass type II membrane protein</topology>
    </subcellularLocation>
</comment>
<evidence type="ECO:0000256" key="14">
    <source>
        <dbReference type="ARBA" id="ARBA00022801"/>
    </source>
</evidence>
<dbReference type="GO" id="GO:0030288">
    <property type="term" value="C:outer membrane-bounded periplasmic space"/>
    <property type="evidence" value="ECO:0007669"/>
    <property type="project" value="TreeGrafter"/>
</dbReference>
<proteinExistence type="inferred from homology"/>
<evidence type="ECO:0000259" key="28">
    <source>
        <dbReference type="Pfam" id="PF00912"/>
    </source>
</evidence>
<comment type="function">
    <text evidence="1">Cell wall formation. Synthesis of cross-linked peptidoglycan from the lipid intermediates. The enzyme has a penicillin-insensitive transglycosylase N-terminal domain (formation of linear glycan strands) and a penicillin-sensitive transpeptidase C-terminal domain (cross-linking of the peptide subunits).</text>
</comment>
<evidence type="ECO:0000256" key="7">
    <source>
        <dbReference type="ARBA" id="ARBA00018638"/>
    </source>
</evidence>
<evidence type="ECO:0000256" key="17">
    <source>
        <dbReference type="ARBA" id="ARBA00022984"/>
    </source>
</evidence>
<feature type="transmembrane region" description="Helical" evidence="27">
    <location>
        <begin position="12"/>
        <end position="37"/>
    </location>
</feature>
<dbReference type="UniPathway" id="UPA00219"/>
<keyword evidence="30" id="KW-1185">Reference proteome</keyword>
<dbReference type="PANTHER" id="PTHR32282:SF11">
    <property type="entry name" value="PENICILLIN-BINDING PROTEIN 1B"/>
    <property type="match status" value="1"/>
</dbReference>
<keyword evidence="14" id="KW-0378">Hydrolase</keyword>
<dbReference type="GO" id="GO:0046677">
    <property type="term" value="P:response to antibiotic"/>
    <property type="evidence" value="ECO:0007669"/>
    <property type="project" value="UniProtKB-KW"/>
</dbReference>
<dbReference type="EC" id="2.4.99.28" evidence="24"/>
<dbReference type="PANTHER" id="PTHR32282">
    <property type="entry name" value="BINDING PROTEIN TRANSPEPTIDASE, PUTATIVE-RELATED"/>
    <property type="match status" value="1"/>
</dbReference>
<keyword evidence="9" id="KW-0121">Carboxypeptidase</keyword>
<evidence type="ECO:0000256" key="12">
    <source>
        <dbReference type="ARBA" id="ARBA00022679"/>
    </source>
</evidence>
<keyword evidence="21" id="KW-0511">Multifunctional enzyme</keyword>
<dbReference type="GO" id="GO:0008955">
    <property type="term" value="F:peptidoglycan glycosyltransferase activity"/>
    <property type="evidence" value="ECO:0007669"/>
    <property type="project" value="UniProtKB-EC"/>
</dbReference>
<dbReference type="SUPFAM" id="SSF53955">
    <property type="entry name" value="Lysozyme-like"/>
    <property type="match status" value="1"/>
</dbReference>
<dbReference type="EMBL" id="SLXA01000005">
    <property type="protein sequence ID" value="TCO84781.1"/>
    <property type="molecule type" value="Genomic_DNA"/>
</dbReference>
<dbReference type="Pfam" id="PF00912">
    <property type="entry name" value="Transgly"/>
    <property type="match status" value="1"/>
</dbReference>
<keyword evidence="16" id="KW-0735">Signal-anchor</keyword>
<evidence type="ECO:0000256" key="22">
    <source>
        <dbReference type="ARBA" id="ARBA00023316"/>
    </source>
</evidence>
<dbReference type="InterPro" id="IPR036950">
    <property type="entry name" value="PBP_transglycosylase"/>
</dbReference>
<evidence type="ECO:0000256" key="1">
    <source>
        <dbReference type="ARBA" id="ARBA00002624"/>
    </source>
</evidence>
<evidence type="ECO:0000256" key="5">
    <source>
        <dbReference type="ARBA" id="ARBA00007739"/>
    </source>
</evidence>
<evidence type="ECO:0000256" key="4">
    <source>
        <dbReference type="ARBA" id="ARBA00007090"/>
    </source>
</evidence>
<dbReference type="Gene3D" id="1.10.3810.10">
    <property type="entry name" value="Biosynthetic peptidoglycan transglycosylase-like"/>
    <property type="match status" value="1"/>
</dbReference>
<dbReference type="FunFam" id="1.10.3810.10:FF:000001">
    <property type="entry name" value="Penicillin-binding protein 1A"/>
    <property type="match status" value="1"/>
</dbReference>
<dbReference type="EC" id="3.4.16.4" evidence="6"/>
<dbReference type="GO" id="GO:0008360">
    <property type="term" value="P:regulation of cell shape"/>
    <property type="evidence" value="ECO:0007669"/>
    <property type="project" value="UniProtKB-KW"/>
</dbReference>
<evidence type="ECO:0000256" key="15">
    <source>
        <dbReference type="ARBA" id="ARBA00022960"/>
    </source>
</evidence>
<evidence type="ECO:0000256" key="2">
    <source>
        <dbReference type="ARBA" id="ARBA00004401"/>
    </source>
</evidence>
<keyword evidence="22" id="KW-0961">Cell wall biogenesis/degradation</keyword>
<comment type="pathway">
    <text evidence="3">Cell wall biogenesis; peptidoglycan biosynthesis.</text>
</comment>
<keyword evidence="17" id="KW-0573">Peptidoglycan synthesis</keyword>
<accession>A0A4R2LBA5</accession>
<keyword evidence="15" id="KW-0133">Cell shape</keyword>
<evidence type="ECO:0000256" key="11">
    <source>
        <dbReference type="ARBA" id="ARBA00022676"/>
    </source>
</evidence>
<evidence type="ECO:0000256" key="16">
    <source>
        <dbReference type="ARBA" id="ARBA00022968"/>
    </source>
</evidence>
<keyword evidence="12" id="KW-0808">Transferase</keyword>
<evidence type="ECO:0000313" key="29">
    <source>
        <dbReference type="EMBL" id="TCO84781.1"/>
    </source>
</evidence>
<dbReference type="InterPro" id="IPR001264">
    <property type="entry name" value="Glyco_trans_51"/>
</dbReference>
<feature type="domain" description="Glycosyl transferase family 51" evidence="28">
    <location>
        <begin position="55"/>
        <end position="222"/>
    </location>
</feature>
<evidence type="ECO:0000256" key="8">
    <source>
        <dbReference type="ARBA" id="ARBA00022475"/>
    </source>
</evidence>
<dbReference type="GO" id="GO:0006508">
    <property type="term" value="P:proteolysis"/>
    <property type="evidence" value="ECO:0007669"/>
    <property type="project" value="UniProtKB-KW"/>
</dbReference>
<evidence type="ECO:0000256" key="20">
    <source>
        <dbReference type="ARBA" id="ARBA00023251"/>
    </source>
</evidence>
<dbReference type="GO" id="GO:0071555">
    <property type="term" value="P:cell wall organization"/>
    <property type="evidence" value="ECO:0007669"/>
    <property type="project" value="UniProtKB-KW"/>
</dbReference>
<keyword evidence="18 27" id="KW-1133">Transmembrane helix</keyword>
<evidence type="ECO:0000256" key="3">
    <source>
        <dbReference type="ARBA" id="ARBA00004752"/>
    </source>
</evidence>
<keyword evidence="13 27" id="KW-0812">Transmembrane</keyword>
<evidence type="ECO:0000256" key="13">
    <source>
        <dbReference type="ARBA" id="ARBA00022692"/>
    </source>
</evidence>
<keyword evidence="20" id="KW-0046">Antibiotic resistance</keyword>
<comment type="caution">
    <text evidence="29">The sequence shown here is derived from an EMBL/GenBank/DDBJ whole genome shotgun (WGS) entry which is preliminary data.</text>
</comment>
<keyword evidence="19 27" id="KW-0472">Membrane</keyword>
<dbReference type="Proteomes" id="UP000295711">
    <property type="component" value="Unassembled WGS sequence"/>
</dbReference>
<dbReference type="GO" id="GO:0009252">
    <property type="term" value="P:peptidoglycan biosynthetic process"/>
    <property type="evidence" value="ECO:0007669"/>
    <property type="project" value="UniProtKB-UniPathway"/>
</dbReference>
<evidence type="ECO:0000256" key="27">
    <source>
        <dbReference type="SAM" id="Phobius"/>
    </source>
</evidence>
<evidence type="ECO:0000256" key="26">
    <source>
        <dbReference type="ARBA" id="ARBA00060592"/>
    </source>
</evidence>
<evidence type="ECO:0000256" key="18">
    <source>
        <dbReference type="ARBA" id="ARBA00022989"/>
    </source>
</evidence>
<evidence type="ECO:0000256" key="24">
    <source>
        <dbReference type="ARBA" id="ARBA00044770"/>
    </source>
</evidence>
<dbReference type="GO" id="GO:0005886">
    <property type="term" value="C:plasma membrane"/>
    <property type="evidence" value="ECO:0007669"/>
    <property type="project" value="UniProtKB-SubCell"/>
</dbReference>
<name>A0A4R2LBA5_9FIRM</name>
<dbReference type="OrthoDB" id="9766909at2"/>
<evidence type="ECO:0000256" key="6">
    <source>
        <dbReference type="ARBA" id="ARBA00012448"/>
    </source>
</evidence>
<evidence type="ECO:0000256" key="19">
    <source>
        <dbReference type="ARBA" id="ARBA00023136"/>
    </source>
</evidence>
<evidence type="ECO:0000256" key="10">
    <source>
        <dbReference type="ARBA" id="ARBA00022670"/>
    </source>
</evidence>
<dbReference type="AlphaFoldDB" id="A0A4R2LBA5"/>
<comment type="pathway">
    <text evidence="26">Glycan biosynthesis.</text>
</comment>
<organism evidence="29 30">
    <name type="scientific">Frisingicoccus caecimuris</name>
    <dbReference type="NCBI Taxonomy" id="1796636"/>
    <lineage>
        <taxon>Bacteria</taxon>
        <taxon>Bacillati</taxon>
        <taxon>Bacillota</taxon>
        <taxon>Clostridia</taxon>
        <taxon>Lachnospirales</taxon>
        <taxon>Lachnospiraceae</taxon>
        <taxon>Frisingicoccus</taxon>
    </lineage>
</organism>
<comment type="similarity">
    <text evidence="5">In the N-terminal section; belongs to the glycosyltransferase 51 family.</text>
</comment>
<evidence type="ECO:0000256" key="21">
    <source>
        <dbReference type="ARBA" id="ARBA00023268"/>
    </source>
</evidence>
<dbReference type="GO" id="GO:0009002">
    <property type="term" value="F:serine-type D-Ala-D-Ala carboxypeptidase activity"/>
    <property type="evidence" value="ECO:0007669"/>
    <property type="project" value="UniProtKB-EC"/>
</dbReference>
<evidence type="ECO:0000256" key="23">
    <source>
        <dbReference type="ARBA" id="ARBA00034000"/>
    </source>
</evidence>
<sequence>MRIIWKSIKLVFFCKLLKLMMGIGLLGFSVLLFQGYVDYRDALEKKPLAQAMEEIVQKPSYVSLEQVPDIYKEALITVEDHRFYEHPGVDVIATGRALVHDLKAMDFVEGGSTITQQLAKNMYFTQEKTLSRKAAEMFMALKIEREYSKDEILEAYINSIYYGDGYYSLREASLGYFGKEPENMTDDECTLLVGVPNAPSVYAPTVSMDMARKRQQQVLSLMKNSEVMVEAYGSE</sequence>
<evidence type="ECO:0000256" key="9">
    <source>
        <dbReference type="ARBA" id="ARBA00022645"/>
    </source>
</evidence>
<dbReference type="InterPro" id="IPR050396">
    <property type="entry name" value="Glycosyltr_51/Transpeptidase"/>
</dbReference>